<evidence type="ECO:0000256" key="3">
    <source>
        <dbReference type="HAMAP-Rule" id="MF_00211"/>
    </source>
</evidence>
<feature type="domain" description="Glycosyl transferase family 3 N-terminal" evidence="5">
    <location>
        <begin position="6"/>
        <end position="67"/>
    </location>
</feature>
<keyword evidence="3" id="KW-0028">Amino-acid biosynthesis</keyword>
<dbReference type="GO" id="GO:0005829">
    <property type="term" value="C:cytosol"/>
    <property type="evidence" value="ECO:0007669"/>
    <property type="project" value="TreeGrafter"/>
</dbReference>
<dbReference type="RefSeq" id="WP_144228550.1">
    <property type="nucleotide sequence ID" value="NZ_CBCRVV010000003.1"/>
</dbReference>
<dbReference type="OrthoDB" id="9806430at2"/>
<dbReference type="GO" id="GO:0000287">
    <property type="term" value="F:magnesium ion binding"/>
    <property type="evidence" value="ECO:0007669"/>
    <property type="project" value="UniProtKB-UniRule"/>
</dbReference>
<feature type="binding site" evidence="3">
    <location>
        <position position="96"/>
    </location>
    <ligand>
        <name>Mg(2+)</name>
        <dbReference type="ChEBI" id="CHEBI:18420"/>
        <label>1</label>
    </ligand>
</feature>
<feature type="binding site" evidence="3">
    <location>
        <position position="124"/>
    </location>
    <ligand>
        <name>5-phospho-alpha-D-ribose 1-diphosphate</name>
        <dbReference type="ChEBI" id="CHEBI:58017"/>
    </ligand>
</feature>
<proteinExistence type="inferred from homology"/>
<comment type="similarity">
    <text evidence="3">Belongs to the anthranilate phosphoribosyltransferase family.</text>
</comment>
<comment type="caution">
    <text evidence="6">The sequence shown here is derived from an EMBL/GenBank/DDBJ whole genome shotgun (WGS) entry which is preliminary data.</text>
</comment>
<accession>A0A556QNK4</accession>
<evidence type="ECO:0000256" key="2">
    <source>
        <dbReference type="ARBA" id="ARBA00022679"/>
    </source>
</evidence>
<feature type="domain" description="Glycosyl transferase family 3" evidence="4">
    <location>
        <begin position="78"/>
        <end position="334"/>
    </location>
</feature>
<comment type="function">
    <text evidence="3">Catalyzes the transfer of the phosphoribosyl group of 5-phosphorylribose-1-pyrophosphate (PRPP) to anthranilate to yield N-(5'-phosphoribosyl)-anthranilate (PRA).</text>
</comment>
<dbReference type="EC" id="2.4.2.18" evidence="3"/>
<dbReference type="NCBIfam" id="TIGR01245">
    <property type="entry name" value="trpD"/>
    <property type="match status" value="1"/>
</dbReference>
<feature type="binding site" evidence="3">
    <location>
        <position position="237"/>
    </location>
    <ligand>
        <name>Mg(2+)</name>
        <dbReference type="ChEBI" id="CHEBI:18420"/>
        <label>1</label>
    </ligand>
</feature>
<feature type="binding site" evidence="3">
    <location>
        <position position="236"/>
    </location>
    <ligand>
        <name>Mg(2+)</name>
        <dbReference type="ChEBI" id="CHEBI:18420"/>
        <label>2</label>
    </ligand>
</feature>
<gene>
    <name evidence="3 6" type="primary">trpD</name>
    <name evidence="6" type="ORF">FPL22_02565</name>
</gene>
<comment type="cofactor">
    <cofactor evidence="3">
        <name>Mg(2+)</name>
        <dbReference type="ChEBI" id="CHEBI:18420"/>
    </cofactor>
    <text evidence="3">Binds 2 magnesium ions per monomer.</text>
</comment>
<sequence length="348" mass="36673">MSALVELTRQLAEGQDLTEAQIAPAADALTSPEIADPQKAAFLSAFSDKGETAGEIAAFARVFRERAVDPGVGQWSADAIDVVGTGGDRTDGFNISSLVTLTLASAGVKVMKHGNRGFTSKCGSADLLAALGFDLEARPEKIRGALDQLGYAFFFAPAYHPSFKHIGPVRKQLAAQGRRTIFNIFGPLLNPGRPAFMLFGVFPEPMVEKLADVFQLLGTSAGLAGHGILNDGRGIDEITTATVNHVRGFGRLRSTAGEWRAADFGLKQSAFSDLQGGDLAMNMGIVDALIEGRAPQGLVDTISLNAALGLWITGRTGSVAEGVEQARELLVGGAVKAKIAATREFFQK</sequence>
<evidence type="ECO:0000259" key="4">
    <source>
        <dbReference type="Pfam" id="PF00591"/>
    </source>
</evidence>
<keyword evidence="3" id="KW-0479">Metal-binding</keyword>
<dbReference type="Gene3D" id="1.20.970.10">
    <property type="entry name" value="Transferase, Pyrimidine Nucleoside Phosphorylase, Chain C"/>
    <property type="match status" value="1"/>
</dbReference>
<keyword evidence="3" id="KW-0057">Aromatic amino acid biosynthesis</keyword>
<dbReference type="InterPro" id="IPR017459">
    <property type="entry name" value="Glycosyl_Trfase_fam3_N_dom"/>
</dbReference>
<dbReference type="SUPFAM" id="SSF47648">
    <property type="entry name" value="Nucleoside phosphorylase/phosphoribosyltransferase N-terminal domain"/>
    <property type="match status" value="1"/>
</dbReference>
<dbReference type="Pfam" id="PF00591">
    <property type="entry name" value="Glycos_transf_3"/>
    <property type="match status" value="1"/>
</dbReference>
<dbReference type="GO" id="GO:0004048">
    <property type="term" value="F:anthranilate phosphoribosyltransferase activity"/>
    <property type="evidence" value="ECO:0007669"/>
    <property type="project" value="UniProtKB-UniRule"/>
</dbReference>
<keyword evidence="7" id="KW-1185">Reference proteome</keyword>
<evidence type="ECO:0000259" key="5">
    <source>
        <dbReference type="Pfam" id="PF02885"/>
    </source>
</evidence>
<feature type="binding site" evidence="3">
    <location>
        <begin position="87"/>
        <end position="88"/>
    </location>
    <ligand>
        <name>5-phospho-alpha-D-ribose 1-diphosphate</name>
        <dbReference type="ChEBI" id="CHEBI:58017"/>
    </ligand>
</feature>
<feature type="binding site" evidence="3">
    <location>
        <position position="84"/>
    </location>
    <ligand>
        <name>anthranilate</name>
        <dbReference type="ChEBI" id="CHEBI:16567"/>
        <label>1</label>
    </ligand>
</feature>
<keyword evidence="2 3" id="KW-0808">Transferase</keyword>
<dbReference type="GO" id="GO:0000162">
    <property type="term" value="P:L-tryptophan biosynthetic process"/>
    <property type="evidence" value="ECO:0007669"/>
    <property type="project" value="UniProtKB-UniRule"/>
</dbReference>
<reference evidence="6 7" key="1">
    <citation type="submission" date="2019-07" db="EMBL/GenBank/DDBJ databases">
        <title>Description of 53C-WASEF.</title>
        <authorList>
            <person name="Pitt A."/>
            <person name="Hahn M.W."/>
        </authorList>
    </citation>
    <scope>NUCLEOTIDE SEQUENCE [LARGE SCALE GENOMIC DNA]</scope>
    <source>
        <strain evidence="6 7">53C-WASEF</strain>
    </source>
</reference>
<dbReference type="Proteomes" id="UP000315648">
    <property type="component" value="Unassembled WGS sequence"/>
</dbReference>
<comment type="subunit">
    <text evidence="3">Homodimer.</text>
</comment>
<dbReference type="InterPro" id="IPR036320">
    <property type="entry name" value="Glycosyl_Trfase_fam3_N_dom_sf"/>
</dbReference>
<dbReference type="InterPro" id="IPR005940">
    <property type="entry name" value="Anthranilate_Pribosyl_Tfrase"/>
</dbReference>
<dbReference type="EMBL" id="VMBG01000001">
    <property type="protein sequence ID" value="TSJ78209.1"/>
    <property type="molecule type" value="Genomic_DNA"/>
</dbReference>
<dbReference type="PANTHER" id="PTHR43285:SF2">
    <property type="entry name" value="ANTHRANILATE PHOSPHORIBOSYLTRANSFERASE"/>
    <property type="match status" value="1"/>
</dbReference>
<comment type="pathway">
    <text evidence="3">Amino-acid biosynthesis; L-tryptophan biosynthesis; L-tryptophan from chorismate: step 2/5.</text>
</comment>
<keyword evidence="1 3" id="KW-0328">Glycosyltransferase</keyword>
<feature type="binding site" evidence="3">
    <location>
        <begin position="112"/>
        <end position="120"/>
    </location>
    <ligand>
        <name>5-phospho-alpha-D-ribose 1-diphosphate</name>
        <dbReference type="ChEBI" id="CHEBI:58017"/>
    </ligand>
</feature>
<keyword evidence="3" id="KW-0822">Tryptophan biosynthesis</keyword>
<comment type="caution">
    <text evidence="3">Lacks conserved residue(s) required for the propagation of feature annotation.</text>
</comment>
<dbReference type="UniPathway" id="UPA00035">
    <property type="reaction ID" value="UER00041"/>
</dbReference>
<dbReference type="AlphaFoldDB" id="A0A556QNK4"/>
<name>A0A556QNK4_9BACT</name>
<feature type="binding site" evidence="3">
    <location>
        <position position="84"/>
    </location>
    <ligand>
        <name>5-phospho-alpha-D-ribose 1-diphosphate</name>
        <dbReference type="ChEBI" id="CHEBI:58017"/>
    </ligand>
</feature>
<keyword evidence="3" id="KW-0460">Magnesium</keyword>
<dbReference type="InterPro" id="IPR000312">
    <property type="entry name" value="Glycosyl_Trfase_fam3"/>
</dbReference>
<feature type="binding site" evidence="3">
    <location>
        <begin position="94"/>
        <end position="97"/>
    </location>
    <ligand>
        <name>5-phospho-alpha-D-ribose 1-diphosphate</name>
        <dbReference type="ChEBI" id="CHEBI:58017"/>
    </ligand>
</feature>
<feature type="binding site" evidence="3">
    <location>
        <position position="115"/>
    </location>
    <ligand>
        <name>anthranilate</name>
        <dbReference type="ChEBI" id="CHEBI:16567"/>
        <label>1</label>
    </ligand>
</feature>
<feature type="binding site" evidence="3">
    <location>
        <position position="170"/>
    </location>
    <ligand>
        <name>anthranilate</name>
        <dbReference type="ChEBI" id="CHEBI:16567"/>
        <label>2</label>
    </ligand>
</feature>
<dbReference type="HAMAP" id="MF_00211">
    <property type="entry name" value="TrpD"/>
    <property type="match status" value="1"/>
</dbReference>
<evidence type="ECO:0000313" key="6">
    <source>
        <dbReference type="EMBL" id="TSJ78209.1"/>
    </source>
</evidence>
<dbReference type="Gene3D" id="3.40.1030.10">
    <property type="entry name" value="Nucleoside phosphorylase/phosphoribosyltransferase catalytic domain"/>
    <property type="match status" value="1"/>
</dbReference>
<organism evidence="6 7">
    <name type="scientific">Rariglobus hedericola</name>
    <dbReference type="NCBI Taxonomy" id="2597822"/>
    <lineage>
        <taxon>Bacteria</taxon>
        <taxon>Pseudomonadati</taxon>
        <taxon>Verrucomicrobiota</taxon>
        <taxon>Opitutia</taxon>
        <taxon>Opitutales</taxon>
        <taxon>Opitutaceae</taxon>
        <taxon>Rariglobus</taxon>
    </lineage>
</organism>
<dbReference type="InterPro" id="IPR035902">
    <property type="entry name" value="Nuc_phospho_transferase"/>
</dbReference>
<dbReference type="PANTHER" id="PTHR43285">
    <property type="entry name" value="ANTHRANILATE PHOSPHORIBOSYLTRANSFERASE"/>
    <property type="match status" value="1"/>
</dbReference>
<dbReference type="SUPFAM" id="SSF52418">
    <property type="entry name" value="Nucleoside phosphorylase/phosphoribosyltransferase catalytic domain"/>
    <property type="match status" value="1"/>
</dbReference>
<evidence type="ECO:0000256" key="1">
    <source>
        <dbReference type="ARBA" id="ARBA00022676"/>
    </source>
</evidence>
<protein>
    <recommendedName>
        <fullName evidence="3">Anthranilate phosphoribosyltransferase</fullName>
        <ecNumber evidence="3">2.4.2.18</ecNumber>
    </recommendedName>
</protein>
<evidence type="ECO:0000313" key="7">
    <source>
        <dbReference type="Proteomes" id="UP000315648"/>
    </source>
</evidence>
<dbReference type="Pfam" id="PF02885">
    <property type="entry name" value="Glycos_trans_3N"/>
    <property type="match status" value="1"/>
</dbReference>
<feature type="binding site" evidence="3">
    <location>
        <position position="237"/>
    </location>
    <ligand>
        <name>Mg(2+)</name>
        <dbReference type="ChEBI" id="CHEBI:18420"/>
        <label>2</label>
    </ligand>
</feature>
<comment type="catalytic activity">
    <reaction evidence="3">
        <text>N-(5-phospho-beta-D-ribosyl)anthranilate + diphosphate = 5-phospho-alpha-D-ribose 1-diphosphate + anthranilate</text>
        <dbReference type="Rhea" id="RHEA:11768"/>
        <dbReference type="ChEBI" id="CHEBI:16567"/>
        <dbReference type="ChEBI" id="CHEBI:18277"/>
        <dbReference type="ChEBI" id="CHEBI:33019"/>
        <dbReference type="ChEBI" id="CHEBI:58017"/>
        <dbReference type="EC" id="2.4.2.18"/>
    </reaction>
</comment>